<gene>
    <name evidence="4" type="ORF">VSH64_25655</name>
</gene>
<protein>
    <submittedName>
        <fullName evidence="4">ATP-binding protein</fullName>
    </submittedName>
</protein>
<feature type="compositionally biased region" description="Gly residues" evidence="2">
    <location>
        <begin position="148"/>
        <end position="158"/>
    </location>
</feature>
<name>A0ABZ1HVJ5_9PSEU</name>
<organism evidence="4 5">
    <name type="scientific">Amycolatopsis rhabdoformis</name>
    <dbReference type="NCBI Taxonomy" id="1448059"/>
    <lineage>
        <taxon>Bacteria</taxon>
        <taxon>Bacillati</taxon>
        <taxon>Actinomycetota</taxon>
        <taxon>Actinomycetes</taxon>
        <taxon>Pseudonocardiales</taxon>
        <taxon>Pseudonocardiaceae</taxon>
        <taxon>Amycolatopsis</taxon>
    </lineage>
</organism>
<dbReference type="InterPro" id="IPR036890">
    <property type="entry name" value="HATPase_C_sf"/>
</dbReference>
<keyword evidence="1" id="KW-0723">Serine/threonine-protein kinase</keyword>
<feature type="region of interest" description="Disordered" evidence="2">
    <location>
        <begin position="121"/>
        <end position="158"/>
    </location>
</feature>
<evidence type="ECO:0000313" key="4">
    <source>
        <dbReference type="EMBL" id="WSE26263.1"/>
    </source>
</evidence>
<evidence type="ECO:0000259" key="3">
    <source>
        <dbReference type="Pfam" id="PF13581"/>
    </source>
</evidence>
<sequence length="158" mass="16137">MTALPLTGGGDELHLVRSWTRAHLTDVEPDVVIDIVQVVDELTSNAVSHGGPPRCVRLLRRPGLVRIEVDDSTAARAHPRPPDDNGGRGLHLVDAVCVAWGQEVTATGKTVWAELAVGPIATNGNGTANGNGTTNGDGNGNGTNNHGTGNGNGTGSVG</sequence>
<dbReference type="GO" id="GO:0005524">
    <property type="term" value="F:ATP binding"/>
    <property type="evidence" value="ECO:0007669"/>
    <property type="project" value="UniProtKB-KW"/>
</dbReference>
<dbReference type="SUPFAM" id="SSF55874">
    <property type="entry name" value="ATPase domain of HSP90 chaperone/DNA topoisomerase II/histidine kinase"/>
    <property type="match status" value="1"/>
</dbReference>
<feature type="domain" description="Histidine kinase/HSP90-like ATPase" evidence="3">
    <location>
        <begin position="13"/>
        <end position="112"/>
    </location>
</feature>
<keyword evidence="4" id="KW-0547">Nucleotide-binding</keyword>
<keyword evidence="1" id="KW-0418">Kinase</keyword>
<evidence type="ECO:0000256" key="2">
    <source>
        <dbReference type="SAM" id="MobiDB-lite"/>
    </source>
</evidence>
<dbReference type="PANTHER" id="PTHR35526">
    <property type="entry name" value="ANTI-SIGMA-F FACTOR RSBW-RELATED"/>
    <property type="match status" value="1"/>
</dbReference>
<dbReference type="CDD" id="cd16936">
    <property type="entry name" value="HATPase_RsbW-like"/>
    <property type="match status" value="1"/>
</dbReference>
<dbReference type="PANTHER" id="PTHR35526:SF3">
    <property type="entry name" value="ANTI-SIGMA-F FACTOR RSBW"/>
    <property type="match status" value="1"/>
</dbReference>
<dbReference type="Pfam" id="PF13581">
    <property type="entry name" value="HATPase_c_2"/>
    <property type="match status" value="1"/>
</dbReference>
<keyword evidence="1" id="KW-0808">Transferase</keyword>
<keyword evidence="4" id="KW-0067">ATP-binding</keyword>
<reference evidence="4 5" key="1">
    <citation type="journal article" date="2015" name="Int. J. Syst. Evol. Microbiol.">
        <title>Amycolatopsis rhabdoformis sp. nov., an actinomycete isolated from a tropical forest soil.</title>
        <authorList>
            <person name="Souza W.R."/>
            <person name="Silva R.E."/>
            <person name="Goodfellow M."/>
            <person name="Busarakam K."/>
            <person name="Figueiro F.S."/>
            <person name="Ferreira D."/>
            <person name="Rodrigues-Filho E."/>
            <person name="Moraes L.A.B."/>
            <person name="Zucchi T.D."/>
        </authorList>
    </citation>
    <scope>NUCLEOTIDE SEQUENCE [LARGE SCALE GENOMIC DNA]</scope>
    <source>
        <strain evidence="4 5">NCIMB 14900</strain>
    </source>
</reference>
<dbReference type="InterPro" id="IPR050267">
    <property type="entry name" value="Anti-sigma-factor_SerPK"/>
</dbReference>
<dbReference type="InterPro" id="IPR003594">
    <property type="entry name" value="HATPase_dom"/>
</dbReference>
<evidence type="ECO:0000256" key="1">
    <source>
        <dbReference type="ARBA" id="ARBA00022527"/>
    </source>
</evidence>
<evidence type="ECO:0000313" key="5">
    <source>
        <dbReference type="Proteomes" id="UP001330812"/>
    </source>
</evidence>
<feature type="compositionally biased region" description="Gly residues" evidence="2">
    <location>
        <begin position="127"/>
        <end position="141"/>
    </location>
</feature>
<keyword evidence="5" id="KW-1185">Reference proteome</keyword>
<proteinExistence type="predicted"/>
<accession>A0ABZ1HVJ5</accession>
<dbReference type="Proteomes" id="UP001330812">
    <property type="component" value="Chromosome"/>
</dbReference>
<dbReference type="RefSeq" id="WP_326565231.1">
    <property type="nucleotide sequence ID" value="NZ_CP142149.1"/>
</dbReference>
<dbReference type="Gene3D" id="3.30.565.10">
    <property type="entry name" value="Histidine kinase-like ATPase, C-terminal domain"/>
    <property type="match status" value="1"/>
</dbReference>
<dbReference type="EMBL" id="CP142149">
    <property type="protein sequence ID" value="WSE26263.1"/>
    <property type="molecule type" value="Genomic_DNA"/>
</dbReference>